<evidence type="ECO:0000313" key="3">
    <source>
        <dbReference type="Proteomes" id="UP000182958"/>
    </source>
</evidence>
<accession>A0A1K1LXF1</accession>
<proteinExistence type="predicted"/>
<sequence>MMHILLHMLGTLILHVMRRFVWIKNGCREERPADEELLVEYPGGTIVSGVMDEIREDYDYIGMDEPLYRKKECYILLVQDVIHVEREEIGARDLLALNGREMPKRIMDRKKKVIWGPLYNEYKFMFIMMLVLLILIVVESGGF</sequence>
<dbReference type="AlphaFoldDB" id="A0A1K1LXF1"/>
<organism evidence="2 3">
    <name type="scientific">Selenomonas ruminantium</name>
    <dbReference type="NCBI Taxonomy" id="971"/>
    <lineage>
        <taxon>Bacteria</taxon>
        <taxon>Bacillati</taxon>
        <taxon>Bacillota</taxon>
        <taxon>Negativicutes</taxon>
        <taxon>Selenomonadales</taxon>
        <taxon>Selenomonadaceae</taxon>
        <taxon>Selenomonas</taxon>
    </lineage>
</organism>
<feature type="transmembrane region" description="Helical" evidence="1">
    <location>
        <begin position="122"/>
        <end position="138"/>
    </location>
</feature>
<evidence type="ECO:0000313" key="2">
    <source>
        <dbReference type="EMBL" id="SFW15527.1"/>
    </source>
</evidence>
<keyword evidence="1" id="KW-0472">Membrane</keyword>
<keyword evidence="1" id="KW-1133">Transmembrane helix</keyword>
<name>A0A1K1LXF1_SELRU</name>
<keyword evidence="1" id="KW-0812">Transmembrane</keyword>
<dbReference type="EMBL" id="FPJA01000004">
    <property type="protein sequence ID" value="SFW15527.1"/>
    <property type="molecule type" value="Genomic_DNA"/>
</dbReference>
<dbReference type="Proteomes" id="UP000182958">
    <property type="component" value="Unassembled WGS sequence"/>
</dbReference>
<protein>
    <submittedName>
        <fullName evidence="2">Uncharacterized protein</fullName>
    </submittedName>
</protein>
<gene>
    <name evidence="2" type="ORF">SAMN02910323_0421</name>
</gene>
<keyword evidence="3" id="KW-1185">Reference proteome</keyword>
<evidence type="ECO:0000256" key="1">
    <source>
        <dbReference type="SAM" id="Phobius"/>
    </source>
</evidence>
<reference evidence="3" key="1">
    <citation type="submission" date="2016-11" db="EMBL/GenBank/DDBJ databases">
        <authorList>
            <person name="Varghese N."/>
            <person name="Submissions S."/>
        </authorList>
    </citation>
    <scope>NUCLEOTIDE SEQUENCE [LARGE SCALE GENOMIC DNA]</scope>
    <source>
        <strain evidence="3">C3</strain>
    </source>
</reference>